<dbReference type="InterPro" id="IPR027417">
    <property type="entry name" value="P-loop_NTPase"/>
</dbReference>
<dbReference type="Pfam" id="PF01582">
    <property type="entry name" value="TIR"/>
    <property type="match status" value="1"/>
</dbReference>
<dbReference type="InterPro" id="IPR045344">
    <property type="entry name" value="C-JID"/>
</dbReference>
<dbReference type="Gramene" id="Manes.02G202100.5.v8.1">
    <property type="protein sequence ID" value="Manes.02G202100.5.v8.1.CDS"/>
    <property type="gene ID" value="Manes.02G202100.v8.1"/>
</dbReference>
<dbReference type="InterPro" id="IPR001611">
    <property type="entry name" value="Leu-rich_rpt"/>
</dbReference>
<sequence>MASMKIQTASASSSSSSPSSSPEWQYDVFLSFRGQDTRKSFTDHLYASLNQKGIIAFRDDPSLKRGKEIEPEIMKAIEESRFSIVIFSRNYASSSWCLDELVQIHECMNTKGQIIFPIFYNVDPSDVQEQTGYFEKAFAKHEEDYGQNAEKVNKWRTAVTKISNLSGWDSNNRHETELIRDIVEEIFARLDHALSAPAKNLIGIDYHVEELNSCLAMWSEDVRIVGIHGMGGIGKTTLARVIFDRLSNQFESSSFLANVREVSRRNGLLVLQNQLLCEILKAQDIKVWDIGRGSNMIRNRLSRKRVLVVLDDVDKLDQLETLVGKHNWFGSGSRIIITTRDVHLLAGFDVDAMYKMEVLDHDYALKLFSSKAFKSDNPAEGFIDLCNEALRYAKGVPLALEVLGSFLYGKTLDEWISALERLKEDSEEEILDSLEISFNGLKPTEKKIFLDVACFFKGMDKHYVMNLLDSFGFYAAIGIRVLIDKSLLTIVENNRLWMHDLLQEMGQKIVCKESPDEPGKRSRLWDDEDVYHVLTENSGTAAVEMMTFNLLRQKEVNLSAKAFSQMKKLRLLKISNVQLSKGLEFLSNELRLLEWHGYPLKSLPLCFNPEKLVELNMPYSCIKHLWNDNITLYMLKFVNLSHSQALRRIPDLSGLPNLEKLVLEGCTSLLEVHPSIWLLRRLILVNVKDCICLQTLPISIEMPCLQVLIFSGCFKLKKFPEIKGNMNKLSELYLDGTAIQELPLSIRRLSGLVLLSLKNCKNILSLPSSICHFISLKTLNISGCSTLDKLPEKLGNVESLEELDISGTAIRQLPPSIVFLKNLKTLSFHGCGVQPRQPWSSLFRYLMLPRKSADSVSLLLPPLSSLRSLTFLNLSNCNLLEGAIPGDIGHLSSLKKLDLSDNELVRLPESISQLSSLEALHLEGCSRLQKLPKLPAKVEFVGADDCIELESFPNPVELSTSELSRFNLFNCHRLVDHHNDSSWAWTWLKTYLKGLPRPTNGFDVCLPGSEIPEWFKNQSMGPSVSIDLLPHWNDNDLMGFAMCAVFRLRRPVSSNYLDKYRRSEYDRPKNVVLACFFMNDDDEFLFHNHASAWFPSCSLVKNCAQIGSDHLWLLYRSSQLDRDSLKELKRIKVSFWSQPRSDWDLEIRKSAARLVYAQDLEELHQTIISNSSIEDMDIFCNNPDEPESVGSRSFTEERPPKRFRKI</sequence>
<dbReference type="Gramene" id="Manes.02G202100.7.v8.1">
    <property type="protein sequence ID" value="Manes.02G202100.7.v8.1.CDS"/>
    <property type="gene ID" value="Manes.02G202100.v8.1"/>
</dbReference>
<dbReference type="SMART" id="SM00255">
    <property type="entry name" value="TIR"/>
    <property type="match status" value="1"/>
</dbReference>
<dbReference type="EMBL" id="CM004388">
    <property type="protein sequence ID" value="OAY58723.1"/>
    <property type="molecule type" value="Genomic_DNA"/>
</dbReference>
<dbReference type="OrthoDB" id="842790at2759"/>
<keyword evidence="4" id="KW-0378">Hydrolase</keyword>
<evidence type="ECO:0000256" key="7">
    <source>
        <dbReference type="ARBA" id="ARBA00047304"/>
    </source>
</evidence>
<comment type="catalytic activity">
    <reaction evidence="7">
        <text>NAD(+) + H2O = ADP-D-ribose + nicotinamide + H(+)</text>
        <dbReference type="Rhea" id="RHEA:16301"/>
        <dbReference type="ChEBI" id="CHEBI:15377"/>
        <dbReference type="ChEBI" id="CHEBI:15378"/>
        <dbReference type="ChEBI" id="CHEBI:17154"/>
        <dbReference type="ChEBI" id="CHEBI:57540"/>
        <dbReference type="ChEBI" id="CHEBI:57967"/>
        <dbReference type="EC" id="3.2.2.6"/>
    </reaction>
    <physiologicalReaction direction="left-to-right" evidence="7">
        <dbReference type="Rhea" id="RHEA:16302"/>
    </physiologicalReaction>
</comment>
<dbReference type="SUPFAM" id="SSF52200">
    <property type="entry name" value="Toll/Interleukin receptor TIR domain"/>
    <property type="match status" value="1"/>
</dbReference>
<keyword evidence="6" id="KW-0520">NAD</keyword>
<dbReference type="Pfam" id="PF23282">
    <property type="entry name" value="WHD_ROQ1"/>
    <property type="match status" value="1"/>
</dbReference>
<dbReference type="PROSITE" id="PS51450">
    <property type="entry name" value="LRR"/>
    <property type="match status" value="1"/>
</dbReference>
<dbReference type="InterPro" id="IPR058192">
    <property type="entry name" value="WHD_ROQ1-like"/>
</dbReference>
<dbReference type="Pfam" id="PF20160">
    <property type="entry name" value="C-JID"/>
    <property type="match status" value="1"/>
</dbReference>
<dbReference type="Gene3D" id="3.40.50.300">
    <property type="entry name" value="P-loop containing nucleotide triphosphate hydrolases"/>
    <property type="match status" value="1"/>
</dbReference>
<evidence type="ECO:0000259" key="9">
    <source>
        <dbReference type="PROSITE" id="PS50104"/>
    </source>
</evidence>
<feature type="domain" description="TIR" evidence="9">
    <location>
        <begin position="24"/>
        <end position="190"/>
    </location>
</feature>
<dbReference type="Gene3D" id="3.80.10.10">
    <property type="entry name" value="Ribonuclease Inhibitor"/>
    <property type="match status" value="2"/>
</dbReference>
<evidence type="ECO:0000256" key="1">
    <source>
        <dbReference type="ARBA" id="ARBA00011982"/>
    </source>
</evidence>
<keyword evidence="3" id="KW-0677">Repeat</keyword>
<keyword evidence="5" id="KW-0611">Plant defense</keyword>
<dbReference type="SMART" id="SM00369">
    <property type="entry name" value="LRR_TYP"/>
    <property type="match status" value="4"/>
</dbReference>
<gene>
    <name evidence="10" type="ORF">MANES_02G202100v8</name>
</gene>
<evidence type="ECO:0000256" key="2">
    <source>
        <dbReference type="ARBA" id="ARBA00022614"/>
    </source>
</evidence>
<dbReference type="Gramene" id="Manes.02G202100.16.v8.1">
    <property type="protein sequence ID" value="Manes.02G202100.16.v8.1.CDS"/>
    <property type="gene ID" value="Manes.02G202100.v8.1"/>
</dbReference>
<evidence type="ECO:0000256" key="3">
    <source>
        <dbReference type="ARBA" id="ARBA00022737"/>
    </source>
</evidence>
<dbReference type="Gramene" id="Manes.02G202100.14.v8.1">
    <property type="protein sequence ID" value="Manes.02G202100.14.v8.1.CDS"/>
    <property type="gene ID" value="Manes.02G202100.v8.1"/>
</dbReference>
<keyword evidence="2" id="KW-0433">Leucine-rich repeat</keyword>
<evidence type="ECO:0000256" key="4">
    <source>
        <dbReference type="ARBA" id="ARBA00022801"/>
    </source>
</evidence>
<dbReference type="Gramene" id="Manes.02G202100.13.v8.1">
    <property type="protein sequence ID" value="Manes.02G202100.13.v8.1.CDS"/>
    <property type="gene ID" value="Manes.02G202100.v8.1"/>
</dbReference>
<dbReference type="AlphaFoldDB" id="A0A2C9WG08"/>
<dbReference type="FunFam" id="3.40.50.10140:FF:000007">
    <property type="entry name" value="Disease resistance protein (TIR-NBS-LRR class)"/>
    <property type="match status" value="1"/>
</dbReference>
<dbReference type="EC" id="3.2.2.6" evidence="1"/>
<dbReference type="Gene3D" id="3.40.50.10140">
    <property type="entry name" value="Toll/interleukin-1 receptor homology (TIR) domain"/>
    <property type="match status" value="1"/>
</dbReference>
<dbReference type="Gramene" id="Manes.02G202100.12.v8.1">
    <property type="protein sequence ID" value="Manes.02G202100.12.v8.1.CDS"/>
    <property type="gene ID" value="Manes.02G202100.v8.1"/>
</dbReference>
<keyword evidence="11" id="KW-1185">Reference proteome</keyword>
<dbReference type="InterPro" id="IPR035897">
    <property type="entry name" value="Toll_tir_struct_dom_sf"/>
</dbReference>
<dbReference type="Pfam" id="PF07725">
    <property type="entry name" value="LRR_3"/>
    <property type="match status" value="1"/>
</dbReference>
<dbReference type="Gramene" id="Manes.02G202100.11.v8.1">
    <property type="protein sequence ID" value="Manes.02G202100.11.v8.1.CDS"/>
    <property type="gene ID" value="Manes.02G202100.v8.1"/>
</dbReference>
<feature type="region of interest" description="Disordered" evidence="8">
    <location>
        <begin position="1"/>
        <end position="23"/>
    </location>
</feature>
<evidence type="ECO:0000256" key="8">
    <source>
        <dbReference type="SAM" id="MobiDB-lite"/>
    </source>
</evidence>
<feature type="region of interest" description="Disordered" evidence="8">
    <location>
        <begin position="1183"/>
        <end position="1206"/>
    </location>
</feature>
<dbReference type="Gramene" id="Manes.02G202100.4.v8.1">
    <property type="protein sequence ID" value="Manes.02G202100.4.v8.1.CDS"/>
    <property type="gene ID" value="Manes.02G202100.v8.1"/>
</dbReference>
<reference evidence="11" key="1">
    <citation type="journal article" date="2016" name="Nat. Biotechnol.">
        <title>Sequencing wild and cultivated cassava and related species reveals extensive interspecific hybridization and genetic diversity.</title>
        <authorList>
            <person name="Bredeson J.V."/>
            <person name="Lyons J.B."/>
            <person name="Prochnik S.E."/>
            <person name="Wu G.A."/>
            <person name="Ha C.M."/>
            <person name="Edsinger-Gonzales E."/>
            <person name="Grimwood J."/>
            <person name="Schmutz J."/>
            <person name="Rabbi I.Y."/>
            <person name="Egesi C."/>
            <person name="Nauluvula P."/>
            <person name="Lebot V."/>
            <person name="Ndunguru J."/>
            <person name="Mkamilo G."/>
            <person name="Bart R.S."/>
            <person name="Setter T.L."/>
            <person name="Gleadow R.M."/>
            <person name="Kulakow P."/>
            <person name="Ferguson M.E."/>
            <person name="Rounsley S."/>
            <person name="Rokhsar D.S."/>
        </authorList>
    </citation>
    <scope>NUCLEOTIDE SEQUENCE [LARGE SCALE GENOMIC DNA]</scope>
    <source>
        <strain evidence="11">cv. AM560-2</strain>
    </source>
</reference>
<dbReference type="GO" id="GO:0006952">
    <property type="term" value="P:defense response"/>
    <property type="evidence" value="ECO:0007669"/>
    <property type="project" value="InterPro"/>
</dbReference>
<evidence type="ECO:0000313" key="11">
    <source>
        <dbReference type="Proteomes" id="UP000091857"/>
    </source>
</evidence>
<dbReference type="InterPro" id="IPR032675">
    <property type="entry name" value="LRR_dom_sf"/>
</dbReference>
<dbReference type="Gramene" id="Manes.02G202100.3.v8.1">
    <property type="protein sequence ID" value="Manes.02G202100.3.v8.1.CDS"/>
    <property type="gene ID" value="Manes.02G202100.v8.1"/>
</dbReference>
<dbReference type="PRINTS" id="PR00364">
    <property type="entry name" value="DISEASERSIST"/>
</dbReference>
<accession>A0A2C9WG08</accession>
<dbReference type="PROSITE" id="PS50104">
    <property type="entry name" value="TIR"/>
    <property type="match status" value="1"/>
</dbReference>
<dbReference type="InterPro" id="IPR000157">
    <property type="entry name" value="TIR_dom"/>
</dbReference>
<dbReference type="InterPro" id="IPR058546">
    <property type="entry name" value="RPS4B/Roq1-like_LRR"/>
</dbReference>
<dbReference type="Pfam" id="PF23286">
    <property type="entry name" value="LRR_13"/>
    <property type="match status" value="2"/>
</dbReference>
<dbReference type="Gramene" id="Manes.02G202100.10.v8.1">
    <property type="protein sequence ID" value="Manes.02G202100.10.v8.1.CDS"/>
    <property type="gene ID" value="Manes.02G202100.v8.1"/>
</dbReference>
<comment type="caution">
    <text evidence="10">The sequence shown here is derived from an EMBL/GenBank/DDBJ whole genome shotgun (WGS) entry which is preliminary data.</text>
</comment>
<dbReference type="Gramene" id="Manes.02G202100.15.v8.1">
    <property type="protein sequence ID" value="Manes.02G202100.15.v8.1.CDS"/>
    <property type="gene ID" value="Manes.02G202100.v8.1"/>
</dbReference>
<dbReference type="InterPro" id="IPR011713">
    <property type="entry name" value="Leu-rich_rpt_3"/>
</dbReference>
<protein>
    <recommendedName>
        <fullName evidence="1">ADP-ribosyl cyclase/cyclic ADP-ribose hydrolase</fullName>
        <ecNumber evidence="1">3.2.2.6</ecNumber>
    </recommendedName>
</protein>
<name>A0A2C9WG08_MANES</name>
<dbReference type="SUPFAM" id="SSF52540">
    <property type="entry name" value="P-loop containing nucleoside triphosphate hydrolases"/>
    <property type="match status" value="1"/>
</dbReference>
<dbReference type="GO" id="GO:0061809">
    <property type="term" value="F:NAD+ nucleosidase activity, cyclic ADP-ribose generating"/>
    <property type="evidence" value="ECO:0007669"/>
    <property type="project" value="UniProtKB-EC"/>
</dbReference>
<dbReference type="Gene3D" id="1.10.8.430">
    <property type="entry name" value="Helical domain of apoptotic protease-activating factors"/>
    <property type="match status" value="1"/>
</dbReference>
<dbReference type="InterPro" id="IPR003591">
    <property type="entry name" value="Leu-rich_rpt_typical-subtyp"/>
</dbReference>
<dbReference type="GO" id="GO:0007165">
    <property type="term" value="P:signal transduction"/>
    <property type="evidence" value="ECO:0007669"/>
    <property type="project" value="InterPro"/>
</dbReference>
<dbReference type="InterPro" id="IPR002182">
    <property type="entry name" value="NB-ARC"/>
</dbReference>
<evidence type="ECO:0000313" key="10">
    <source>
        <dbReference type="EMBL" id="OAY58723.1"/>
    </source>
</evidence>
<dbReference type="SUPFAM" id="SSF52058">
    <property type="entry name" value="L domain-like"/>
    <property type="match status" value="2"/>
</dbReference>
<dbReference type="Pfam" id="PF00931">
    <property type="entry name" value="NB-ARC"/>
    <property type="match status" value="1"/>
</dbReference>
<dbReference type="PANTHER" id="PTHR11017">
    <property type="entry name" value="LEUCINE-RICH REPEAT-CONTAINING PROTEIN"/>
    <property type="match status" value="1"/>
</dbReference>
<feature type="compositionally biased region" description="Low complexity" evidence="8">
    <location>
        <begin position="9"/>
        <end position="22"/>
    </location>
</feature>
<dbReference type="InterPro" id="IPR044974">
    <property type="entry name" value="Disease_R_plants"/>
</dbReference>
<evidence type="ECO:0000256" key="5">
    <source>
        <dbReference type="ARBA" id="ARBA00022821"/>
    </source>
</evidence>
<dbReference type="PANTHER" id="PTHR11017:SF510">
    <property type="entry name" value="ADP-RIBOSYL CYCLASE_CYCLIC ADP-RIBOSE HYDROLASE"/>
    <property type="match status" value="1"/>
</dbReference>
<dbReference type="InterPro" id="IPR042197">
    <property type="entry name" value="Apaf_helical"/>
</dbReference>
<dbReference type="Proteomes" id="UP000091857">
    <property type="component" value="Chromosome 2"/>
</dbReference>
<dbReference type="Gramene" id="Manes.02G202100.9.v8.1">
    <property type="protein sequence ID" value="Manes.02G202100.9.v8.1.CDS"/>
    <property type="gene ID" value="Manes.02G202100.v8.1"/>
</dbReference>
<dbReference type="GO" id="GO:0043531">
    <property type="term" value="F:ADP binding"/>
    <property type="evidence" value="ECO:0007669"/>
    <property type="project" value="InterPro"/>
</dbReference>
<organism evidence="10 11">
    <name type="scientific">Manihot esculenta</name>
    <name type="common">Cassava</name>
    <name type="synonym">Jatropha manihot</name>
    <dbReference type="NCBI Taxonomy" id="3983"/>
    <lineage>
        <taxon>Eukaryota</taxon>
        <taxon>Viridiplantae</taxon>
        <taxon>Streptophyta</taxon>
        <taxon>Embryophyta</taxon>
        <taxon>Tracheophyta</taxon>
        <taxon>Spermatophyta</taxon>
        <taxon>Magnoliopsida</taxon>
        <taxon>eudicotyledons</taxon>
        <taxon>Gunneridae</taxon>
        <taxon>Pentapetalae</taxon>
        <taxon>rosids</taxon>
        <taxon>fabids</taxon>
        <taxon>Malpighiales</taxon>
        <taxon>Euphorbiaceae</taxon>
        <taxon>Crotonoideae</taxon>
        <taxon>Manihoteae</taxon>
        <taxon>Manihot</taxon>
    </lineage>
</organism>
<evidence type="ECO:0000256" key="6">
    <source>
        <dbReference type="ARBA" id="ARBA00023027"/>
    </source>
</evidence>
<proteinExistence type="predicted"/>